<dbReference type="OrthoDB" id="10251242at2759"/>
<keyword evidence="6" id="KW-1185">Reference proteome</keyword>
<dbReference type="PROSITE" id="PS51682">
    <property type="entry name" value="SAM_OMT_I"/>
    <property type="match status" value="1"/>
</dbReference>
<dbReference type="CDD" id="cd02440">
    <property type="entry name" value="AdoMet_MTases"/>
    <property type="match status" value="1"/>
</dbReference>
<dbReference type="GO" id="GO:0008171">
    <property type="term" value="F:O-methyltransferase activity"/>
    <property type="evidence" value="ECO:0007669"/>
    <property type="project" value="InterPro"/>
</dbReference>
<dbReference type="PANTHER" id="PTHR10509:SF14">
    <property type="entry name" value="CAFFEOYL-COA O-METHYLTRANSFERASE 3-RELATED"/>
    <property type="match status" value="1"/>
</dbReference>
<evidence type="ECO:0000256" key="3">
    <source>
        <dbReference type="ARBA" id="ARBA00022691"/>
    </source>
</evidence>
<comment type="similarity">
    <text evidence="4">Belongs to the class I-like SAM-binding methyltransferase superfamily. Cation-dependent O-methyltransferase family.</text>
</comment>
<accession>A0A8E2JVA0</accession>
<sequence>MPAGEIFKNAGYEQDPRWTAVDDYTLAHLQPSSREYNQHLDYAIKASRDEGLPPISSSPVIAKFLALQCSIGNVKNALEVGTLGGYTSIFIAKLNPDIHITSVEINPKHAEVARQNVTRAGVGDRVEIIVGPGLEVLPQLKRDIEEGRRQPFGFTFIDADKENNWAYFDIAVTMSTSKGCIFVDNIVRSGRLVDEKEFGEVSIKGAREVIEMAGKDNRVEAVAVQTVGEKTYDGFVMAVCK</sequence>
<name>A0A8E2JVA0_9PEZI</name>
<dbReference type="Proteomes" id="UP000250140">
    <property type="component" value="Unassembled WGS sequence"/>
</dbReference>
<dbReference type="InterPro" id="IPR002935">
    <property type="entry name" value="SAM_O-MeTrfase"/>
</dbReference>
<dbReference type="Pfam" id="PF01596">
    <property type="entry name" value="Methyltransf_3"/>
    <property type="match status" value="1"/>
</dbReference>
<evidence type="ECO:0000313" key="6">
    <source>
        <dbReference type="Proteomes" id="UP000250140"/>
    </source>
</evidence>
<dbReference type="InterPro" id="IPR029063">
    <property type="entry name" value="SAM-dependent_MTases_sf"/>
</dbReference>
<dbReference type="AlphaFoldDB" id="A0A8E2JVA0"/>
<dbReference type="GO" id="GO:0032259">
    <property type="term" value="P:methylation"/>
    <property type="evidence" value="ECO:0007669"/>
    <property type="project" value="UniProtKB-KW"/>
</dbReference>
<dbReference type="GO" id="GO:0008757">
    <property type="term" value="F:S-adenosylmethionine-dependent methyltransferase activity"/>
    <property type="evidence" value="ECO:0007669"/>
    <property type="project" value="TreeGrafter"/>
</dbReference>
<organism evidence="5 6">
    <name type="scientific">Glonium stellatum</name>
    <dbReference type="NCBI Taxonomy" id="574774"/>
    <lineage>
        <taxon>Eukaryota</taxon>
        <taxon>Fungi</taxon>
        <taxon>Dikarya</taxon>
        <taxon>Ascomycota</taxon>
        <taxon>Pezizomycotina</taxon>
        <taxon>Dothideomycetes</taxon>
        <taxon>Pleosporomycetidae</taxon>
        <taxon>Gloniales</taxon>
        <taxon>Gloniaceae</taxon>
        <taxon>Glonium</taxon>
    </lineage>
</organism>
<reference evidence="5 6" key="1">
    <citation type="journal article" date="2016" name="Nat. Commun.">
        <title>Ectomycorrhizal ecology is imprinted in the genome of the dominant symbiotic fungus Cenococcum geophilum.</title>
        <authorList>
            <consortium name="DOE Joint Genome Institute"/>
            <person name="Peter M."/>
            <person name="Kohler A."/>
            <person name="Ohm R.A."/>
            <person name="Kuo A."/>
            <person name="Krutzmann J."/>
            <person name="Morin E."/>
            <person name="Arend M."/>
            <person name="Barry K.W."/>
            <person name="Binder M."/>
            <person name="Choi C."/>
            <person name="Clum A."/>
            <person name="Copeland A."/>
            <person name="Grisel N."/>
            <person name="Haridas S."/>
            <person name="Kipfer T."/>
            <person name="LaButti K."/>
            <person name="Lindquist E."/>
            <person name="Lipzen A."/>
            <person name="Maire R."/>
            <person name="Meier B."/>
            <person name="Mihaltcheva S."/>
            <person name="Molinier V."/>
            <person name="Murat C."/>
            <person name="Poggeler S."/>
            <person name="Quandt C.A."/>
            <person name="Sperisen C."/>
            <person name="Tritt A."/>
            <person name="Tisserant E."/>
            <person name="Crous P.W."/>
            <person name="Henrissat B."/>
            <person name="Nehls U."/>
            <person name="Egli S."/>
            <person name="Spatafora J.W."/>
            <person name="Grigoriev I.V."/>
            <person name="Martin F.M."/>
        </authorList>
    </citation>
    <scope>NUCLEOTIDE SEQUENCE [LARGE SCALE GENOMIC DNA]</scope>
    <source>
        <strain evidence="5 6">CBS 207.34</strain>
    </source>
</reference>
<proteinExistence type="inferred from homology"/>
<keyword evidence="3" id="KW-0949">S-adenosyl-L-methionine</keyword>
<protein>
    <submittedName>
        <fullName evidence="5">Putative O-methyltransferase</fullName>
    </submittedName>
</protein>
<keyword evidence="2 5" id="KW-0808">Transferase</keyword>
<evidence type="ECO:0000256" key="2">
    <source>
        <dbReference type="ARBA" id="ARBA00022679"/>
    </source>
</evidence>
<keyword evidence="1 5" id="KW-0489">Methyltransferase</keyword>
<evidence type="ECO:0000256" key="1">
    <source>
        <dbReference type="ARBA" id="ARBA00022603"/>
    </source>
</evidence>
<gene>
    <name evidence="5" type="ORF">AOQ84DRAFT_374495</name>
</gene>
<dbReference type="SUPFAM" id="SSF53335">
    <property type="entry name" value="S-adenosyl-L-methionine-dependent methyltransferases"/>
    <property type="match status" value="1"/>
</dbReference>
<evidence type="ECO:0000313" key="5">
    <source>
        <dbReference type="EMBL" id="OCL10904.1"/>
    </source>
</evidence>
<dbReference type="PANTHER" id="PTHR10509">
    <property type="entry name" value="O-METHYLTRANSFERASE-RELATED"/>
    <property type="match status" value="1"/>
</dbReference>
<dbReference type="Gene3D" id="3.40.50.150">
    <property type="entry name" value="Vaccinia Virus protein VP39"/>
    <property type="match status" value="1"/>
</dbReference>
<dbReference type="EMBL" id="KV749142">
    <property type="protein sequence ID" value="OCL10904.1"/>
    <property type="molecule type" value="Genomic_DNA"/>
</dbReference>
<evidence type="ECO:0000256" key="4">
    <source>
        <dbReference type="ARBA" id="ARBA00023453"/>
    </source>
</evidence>
<dbReference type="InterPro" id="IPR050362">
    <property type="entry name" value="Cation-dep_OMT"/>
</dbReference>